<dbReference type="RefSeq" id="WP_188796193.1">
    <property type="nucleotide sequence ID" value="NZ_BMIZ01000001.1"/>
</dbReference>
<feature type="transmembrane region" description="Helical" evidence="1">
    <location>
        <begin position="266"/>
        <end position="288"/>
    </location>
</feature>
<dbReference type="GO" id="GO:0016787">
    <property type="term" value="F:hydrolase activity"/>
    <property type="evidence" value="ECO:0007669"/>
    <property type="project" value="UniProtKB-KW"/>
</dbReference>
<organism evidence="2 3">
    <name type="scientific">Dyella caseinilytica</name>
    <dbReference type="NCBI Taxonomy" id="1849581"/>
    <lineage>
        <taxon>Bacteria</taxon>
        <taxon>Pseudomonadati</taxon>
        <taxon>Pseudomonadota</taxon>
        <taxon>Gammaproteobacteria</taxon>
        <taxon>Lysobacterales</taxon>
        <taxon>Rhodanobacteraceae</taxon>
        <taxon>Dyella</taxon>
    </lineage>
</organism>
<name>A0ABX7GV87_9GAMM</name>
<dbReference type="InterPro" id="IPR008979">
    <property type="entry name" value="Galactose-bd-like_sf"/>
</dbReference>
<feature type="transmembrane region" description="Helical" evidence="1">
    <location>
        <begin position="238"/>
        <end position="260"/>
    </location>
</feature>
<accession>A0ABX7GV87</accession>
<keyword evidence="3" id="KW-1185">Reference proteome</keyword>
<gene>
    <name evidence="2" type="ORF">ISN74_00130</name>
</gene>
<evidence type="ECO:0000313" key="2">
    <source>
        <dbReference type="EMBL" id="QRN53868.1"/>
    </source>
</evidence>
<keyword evidence="1" id="KW-0472">Membrane</keyword>
<proteinExistence type="predicted"/>
<keyword evidence="1" id="KW-1133">Transmembrane helix</keyword>
<evidence type="ECO:0000313" key="3">
    <source>
        <dbReference type="Proteomes" id="UP000663181"/>
    </source>
</evidence>
<feature type="transmembrane region" description="Helical" evidence="1">
    <location>
        <begin position="404"/>
        <end position="422"/>
    </location>
</feature>
<protein>
    <submittedName>
        <fullName evidence="2">Glycoside hydrolase</fullName>
    </submittedName>
</protein>
<reference evidence="2 3" key="1">
    <citation type="submission" date="2020-10" db="EMBL/GenBank/DDBJ databases">
        <title>Phylogeny of dyella-like bacteria.</title>
        <authorList>
            <person name="Fu J."/>
        </authorList>
    </citation>
    <scope>NUCLEOTIDE SEQUENCE [LARGE SCALE GENOMIC DNA]</scope>
    <source>
        <strain evidence="2 3">DHOB09</strain>
    </source>
</reference>
<feature type="transmembrane region" description="Helical" evidence="1">
    <location>
        <begin position="300"/>
        <end position="323"/>
    </location>
</feature>
<keyword evidence="2" id="KW-0378">Hydrolase</keyword>
<feature type="transmembrane region" description="Helical" evidence="1">
    <location>
        <begin position="213"/>
        <end position="231"/>
    </location>
</feature>
<dbReference type="SUPFAM" id="SSF49785">
    <property type="entry name" value="Galactose-binding domain-like"/>
    <property type="match status" value="1"/>
</dbReference>
<dbReference type="EMBL" id="CP064030">
    <property type="protein sequence ID" value="QRN53868.1"/>
    <property type="molecule type" value="Genomic_DNA"/>
</dbReference>
<feature type="transmembrane region" description="Helical" evidence="1">
    <location>
        <begin position="335"/>
        <end position="357"/>
    </location>
</feature>
<evidence type="ECO:0000256" key="1">
    <source>
        <dbReference type="SAM" id="Phobius"/>
    </source>
</evidence>
<dbReference type="Proteomes" id="UP000663181">
    <property type="component" value="Chromosome"/>
</dbReference>
<dbReference type="Gene3D" id="2.60.120.260">
    <property type="entry name" value="Galactose-binding domain-like"/>
    <property type="match status" value="1"/>
</dbReference>
<sequence length="430" mass="46979">MLAALGGISGTASADLPASATIRIGAATVVLNGPWKFSTGDDLGWAAPDVDDSHWETVDLTPAPGAHDGDVGLPGYVSGWSMRGHPGYIGYAWYRLRVTVDDDHNTPLAVAGPTDVDSTYQLYVDGKLLGGSGRFSGKTPTVYSVQPSVYPLTGVPAGTRTYVIALRVWMDPGDAGEDSGGIHIAPTLGTLDGVTELHEVQWLQTFKGYVVDAAEPMAFVLLAILVFALMACRSRDAYRWLVVALLLTACLRVNQVLFYWTHYESLRTYDVATAVLLTPLTLAAWVMAWRDWFGLKPSRWLSRTVLVLTLVYVLFALVGRPWFAPAYGWATAANFLVMAVRLIFAALYLCTVGYGLLRQLRFSTCLAALTAVLMGIGLFARELSSIGLQGIWFPYGVGVSRTQYAYAGFSVLLFVLLLMRFIRYARAKWY</sequence>
<feature type="transmembrane region" description="Helical" evidence="1">
    <location>
        <begin position="364"/>
        <end position="384"/>
    </location>
</feature>
<keyword evidence="1" id="KW-0812">Transmembrane</keyword>